<dbReference type="GO" id="GO:0030150">
    <property type="term" value="P:protein import into mitochondrial matrix"/>
    <property type="evidence" value="ECO:0007669"/>
    <property type="project" value="TreeGrafter"/>
</dbReference>
<dbReference type="Proteomes" id="UP000494165">
    <property type="component" value="Unassembled WGS sequence"/>
</dbReference>
<keyword evidence="6" id="KW-0999">Mitochondrion inner membrane</keyword>
<evidence type="ECO:0000256" key="5">
    <source>
        <dbReference type="ARBA" id="ARBA00022692"/>
    </source>
</evidence>
<keyword evidence="9" id="KW-0811">Translocation</keyword>
<dbReference type="OrthoDB" id="2261329at2759"/>
<protein>
    <recommendedName>
        <fullName evidence="14">Mitochondrial import inner membrane translocase subunit TIM22</fullName>
    </recommendedName>
</protein>
<keyword evidence="7" id="KW-0653">Protein transport</keyword>
<evidence type="ECO:0000256" key="7">
    <source>
        <dbReference type="ARBA" id="ARBA00022927"/>
    </source>
</evidence>
<dbReference type="GO" id="GO:0008320">
    <property type="term" value="F:protein transmembrane transporter activity"/>
    <property type="evidence" value="ECO:0007669"/>
    <property type="project" value="TreeGrafter"/>
</dbReference>
<proteinExistence type="inferred from homology"/>
<evidence type="ECO:0000256" key="11">
    <source>
        <dbReference type="ARBA" id="ARBA00023136"/>
    </source>
</evidence>
<dbReference type="Pfam" id="PF02466">
    <property type="entry name" value="Tim17"/>
    <property type="match status" value="1"/>
</dbReference>
<keyword evidence="8" id="KW-1133">Transmembrane helix</keyword>
<dbReference type="PANTHER" id="PTHR10485:SF0">
    <property type="entry name" value="AT05822P-RELATED"/>
    <property type="match status" value="1"/>
</dbReference>
<accession>A0A8S1DHL7</accession>
<evidence type="ECO:0000313" key="12">
    <source>
        <dbReference type="EMBL" id="CAB3379413.1"/>
    </source>
</evidence>
<comment type="caution">
    <text evidence="12">The sequence shown here is derived from an EMBL/GenBank/DDBJ whole genome shotgun (WGS) entry which is preliminary data.</text>
</comment>
<evidence type="ECO:0000256" key="1">
    <source>
        <dbReference type="ARBA" id="ARBA00002959"/>
    </source>
</evidence>
<evidence type="ECO:0000313" key="13">
    <source>
        <dbReference type="Proteomes" id="UP000494165"/>
    </source>
</evidence>
<comment type="similarity">
    <text evidence="3">Belongs to the Tim17/Tim22/Tim23 family.</text>
</comment>
<dbReference type="GO" id="GO:0005744">
    <property type="term" value="C:TIM23 mitochondrial import inner membrane translocase complex"/>
    <property type="evidence" value="ECO:0007669"/>
    <property type="project" value="TreeGrafter"/>
</dbReference>
<evidence type="ECO:0000256" key="4">
    <source>
        <dbReference type="ARBA" id="ARBA00022448"/>
    </source>
</evidence>
<organism evidence="12 13">
    <name type="scientific">Cloeon dipterum</name>
    <dbReference type="NCBI Taxonomy" id="197152"/>
    <lineage>
        <taxon>Eukaryota</taxon>
        <taxon>Metazoa</taxon>
        <taxon>Ecdysozoa</taxon>
        <taxon>Arthropoda</taxon>
        <taxon>Hexapoda</taxon>
        <taxon>Insecta</taxon>
        <taxon>Pterygota</taxon>
        <taxon>Palaeoptera</taxon>
        <taxon>Ephemeroptera</taxon>
        <taxon>Pisciforma</taxon>
        <taxon>Baetidae</taxon>
        <taxon>Cloeon</taxon>
    </lineage>
</organism>
<evidence type="ECO:0000256" key="10">
    <source>
        <dbReference type="ARBA" id="ARBA00023128"/>
    </source>
</evidence>
<reference evidence="12 13" key="1">
    <citation type="submission" date="2020-04" db="EMBL/GenBank/DDBJ databases">
        <authorList>
            <person name="Alioto T."/>
            <person name="Alioto T."/>
            <person name="Gomez Garrido J."/>
        </authorList>
    </citation>
    <scope>NUCLEOTIDE SEQUENCE [LARGE SCALE GENOMIC DNA]</scope>
</reference>
<keyword evidence="10" id="KW-0496">Mitochondrion</keyword>
<evidence type="ECO:0000256" key="2">
    <source>
        <dbReference type="ARBA" id="ARBA00004448"/>
    </source>
</evidence>
<dbReference type="EMBL" id="CADEPI010000185">
    <property type="protein sequence ID" value="CAB3379413.1"/>
    <property type="molecule type" value="Genomic_DNA"/>
</dbReference>
<sequence length="166" mass="18281">MCIPCPLSTRDFLPFGTACPNIDRQVSVWALKQTFKLRWKNTRESRVHGSIKGFRNAPSGFNRRLASSLTAIKARAPIIGGNFAVWGGMFSTIDCTLVQIRKKEDPWNSIISGAATGGILAARNGLLAMGGSASSSNQLIPRWKTPRSLDLSLMLFEDLLFYLGYE</sequence>
<name>A0A8S1DHL7_9INSE</name>
<keyword evidence="5" id="KW-0812">Transmembrane</keyword>
<dbReference type="AlphaFoldDB" id="A0A8S1DHL7"/>
<keyword evidence="11" id="KW-0472">Membrane</keyword>
<evidence type="ECO:0008006" key="14">
    <source>
        <dbReference type="Google" id="ProtNLM"/>
    </source>
</evidence>
<gene>
    <name evidence="12" type="ORF">CLODIP_2_CD04130</name>
</gene>
<comment type="function">
    <text evidence="1">Essential component of the TIM23 complex, a complex that mediates the translocation of transit peptide-containing proteins across the mitochondrial inner membrane.</text>
</comment>
<evidence type="ECO:0000256" key="8">
    <source>
        <dbReference type="ARBA" id="ARBA00022989"/>
    </source>
</evidence>
<comment type="subcellular location">
    <subcellularLocation>
        <location evidence="2">Mitochondrion inner membrane</location>
        <topology evidence="2">Multi-pass membrane protein</topology>
    </subcellularLocation>
</comment>
<keyword evidence="4" id="KW-0813">Transport</keyword>
<evidence type="ECO:0000256" key="6">
    <source>
        <dbReference type="ARBA" id="ARBA00022792"/>
    </source>
</evidence>
<keyword evidence="13" id="KW-1185">Reference proteome</keyword>
<dbReference type="PANTHER" id="PTHR10485">
    <property type="entry name" value="MITOCHONDRIAL IMPORT INNER MEMBRANE TRANSLOCASE SUBUNIT TIM-17"/>
    <property type="match status" value="1"/>
</dbReference>
<evidence type="ECO:0000256" key="3">
    <source>
        <dbReference type="ARBA" id="ARBA00008444"/>
    </source>
</evidence>
<evidence type="ECO:0000256" key="9">
    <source>
        <dbReference type="ARBA" id="ARBA00023010"/>
    </source>
</evidence>